<dbReference type="RefSeq" id="WP_160561059.1">
    <property type="nucleotide sequence ID" value="NZ_QZDT01000028.1"/>
</dbReference>
<organism evidence="3 4">
    <name type="scientific">Parablautia muri</name>
    <dbReference type="NCBI Taxonomy" id="2320879"/>
    <lineage>
        <taxon>Bacteria</taxon>
        <taxon>Bacillati</taxon>
        <taxon>Bacillota</taxon>
        <taxon>Clostridia</taxon>
        <taxon>Lachnospirales</taxon>
        <taxon>Lachnospiraceae</taxon>
        <taxon>Parablautia</taxon>
    </lineage>
</organism>
<evidence type="ECO:0000256" key="2">
    <source>
        <dbReference type="SAM" id="SignalP"/>
    </source>
</evidence>
<proteinExistence type="predicted"/>
<comment type="caution">
    <text evidence="3">The sequence shown here is derived from an EMBL/GenBank/DDBJ whole genome shotgun (WGS) entry which is preliminary data.</text>
</comment>
<feature type="compositionally biased region" description="Acidic residues" evidence="1">
    <location>
        <begin position="61"/>
        <end position="71"/>
    </location>
</feature>
<dbReference type="AlphaFoldDB" id="A0A9X5BHU4"/>
<name>A0A9X5BHU4_9FIRM</name>
<protein>
    <submittedName>
        <fullName evidence="3">Uncharacterized protein</fullName>
    </submittedName>
</protein>
<dbReference type="OrthoDB" id="9901754at2"/>
<evidence type="ECO:0000256" key="1">
    <source>
        <dbReference type="SAM" id="MobiDB-lite"/>
    </source>
</evidence>
<feature type="signal peptide" evidence="2">
    <location>
        <begin position="1"/>
        <end position="24"/>
    </location>
</feature>
<evidence type="ECO:0000313" key="3">
    <source>
        <dbReference type="EMBL" id="NBJ94018.1"/>
    </source>
</evidence>
<sequence length="250" mass="26488">MKKNIFKVLATTFAVGLFVASPSATITSHAFGFDSSGPTDDTQREEWDWNDYDSSGSGSDETYEEPSEPSYEEPSQPEYTEPAQPADTGSSSSSANESYSGGSSSNSASSNTASGNGGSTVSAPSTAKDPNAFNVQVTGGQKFRITKDPTRSIFNIYHMGDRKVSFVAKDEDGNEVSYSAVTLEKGDDGLWYLNVTYPATVDTTTITMEVRTGDATYLSTTLGVSGIKMNGVLAISTVPVAETEAETETK</sequence>
<feature type="chain" id="PRO_5040864705" evidence="2">
    <location>
        <begin position="25"/>
        <end position="250"/>
    </location>
</feature>
<dbReference type="EMBL" id="QZDT01000028">
    <property type="protein sequence ID" value="NBJ94018.1"/>
    <property type="molecule type" value="Genomic_DNA"/>
</dbReference>
<feature type="region of interest" description="Disordered" evidence="1">
    <location>
        <begin position="28"/>
        <end position="134"/>
    </location>
</feature>
<gene>
    <name evidence="3" type="ORF">D5281_15835</name>
</gene>
<feature type="compositionally biased region" description="Low complexity" evidence="1">
    <location>
        <begin position="72"/>
        <end position="123"/>
    </location>
</feature>
<accession>A0A9X5BHU4</accession>
<reference evidence="3" key="1">
    <citation type="submission" date="2018-09" db="EMBL/GenBank/DDBJ databases">
        <title>Murine metabolic-syndrome-specific gut microbial biobank.</title>
        <authorList>
            <person name="Liu C."/>
        </authorList>
    </citation>
    <scope>NUCLEOTIDE SEQUENCE</scope>
    <source>
        <strain evidence="3">D42-62</strain>
    </source>
</reference>
<keyword evidence="4" id="KW-1185">Reference proteome</keyword>
<evidence type="ECO:0000313" key="4">
    <source>
        <dbReference type="Proteomes" id="UP001154420"/>
    </source>
</evidence>
<keyword evidence="2" id="KW-0732">Signal</keyword>
<dbReference type="Proteomes" id="UP001154420">
    <property type="component" value="Unassembled WGS sequence"/>
</dbReference>